<proteinExistence type="predicted"/>
<name>A0A061QQF7_9CHLO</name>
<feature type="non-terminal residue" evidence="2">
    <location>
        <position position="197"/>
    </location>
</feature>
<dbReference type="GO" id="GO:0009507">
    <property type="term" value="C:chloroplast"/>
    <property type="evidence" value="ECO:0007669"/>
    <property type="project" value="UniProtKB-SubCell"/>
</dbReference>
<dbReference type="AlphaFoldDB" id="A0A061QQF7"/>
<organism evidence="2">
    <name type="scientific">Tetraselmis sp. GSL018</name>
    <dbReference type="NCBI Taxonomy" id="582737"/>
    <lineage>
        <taxon>Eukaryota</taxon>
        <taxon>Viridiplantae</taxon>
        <taxon>Chlorophyta</taxon>
        <taxon>core chlorophytes</taxon>
        <taxon>Chlorodendrophyceae</taxon>
        <taxon>Chlorodendrales</taxon>
        <taxon>Chlorodendraceae</taxon>
        <taxon>Tetraselmis</taxon>
    </lineage>
</organism>
<gene>
    <name evidence="2" type="ORF">TSPGSL018_28456</name>
</gene>
<feature type="region of interest" description="Disordered" evidence="1">
    <location>
        <begin position="32"/>
        <end position="59"/>
    </location>
</feature>
<evidence type="ECO:0000256" key="1">
    <source>
        <dbReference type="SAM" id="MobiDB-lite"/>
    </source>
</evidence>
<dbReference type="EMBL" id="GBEZ01026588">
    <property type="protein sequence ID" value="JAC60634.1"/>
    <property type="molecule type" value="Transcribed_RNA"/>
</dbReference>
<evidence type="ECO:0000313" key="2">
    <source>
        <dbReference type="EMBL" id="JAC60634.1"/>
    </source>
</evidence>
<accession>A0A061QQF7</accession>
<protein>
    <submittedName>
        <fullName evidence="2">Chloroplast photosystem ii-associated 22 kDa protein</fullName>
    </submittedName>
</protein>
<reference evidence="2" key="1">
    <citation type="submission" date="2014-05" db="EMBL/GenBank/DDBJ databases">
        <title>The transcriptome of the halophilic microalga Tetraselmis sp. GSL018 isolated from the Great Salt Lake, Utah.</title>
        <authorList>
            <person name="Jinkerson R.E."/>
            <person name="D'Adamo S."/>
            <person name="Posewitz M.C."/>
        </authorList>
    </citation>
    <scope>NUCLEOTIDE SEQUENCE</scope>
    <source>
        <strain evidence="2">GSL018</strain>
    </source>
</reference>
<dbReference type="SUPFAM" id="SSF103511">
    <property type="entry name" value="Chlorophyll a-b binding protein"/>
    <property type="match status" value="1"/>
</dbReference>
<sequence length="197" mass="21267">MFSIVRSPHNISEWNPVSRNISLAHSFQISASARTTQRTRKSKTQLPNRTAGKPGSSRVKAPYVQKKTSFDISVPRRLSDAKDKGMLKIPVELGFTRSNERFVGRVAMLGFASALLGELLTGLGPLAQFGIETGGGLDFAKAVVVVIVSFNLAAALSPAKGSFAPGEKLTPERIVNNFFPQNGFGFTAENEIFVGRV</sequence>